<sequence>MIDHLSWSAPHIAPLEEVDSWLFSTLESYRSGVVTDLLMPSEGQAPPSGRLSPDAGSYEHLLAMPELSVSELNTLTTIARADPTEVAPTGGGGGGGGFDVTATSWLPEQPPPDPSATPSSSSEAVLPVRLPRVTIHVAPLGLDDAPEAVSTLIPSLSRPSLSPTGEFVVVGTEEFRPEHSHHNRLIHVSLQPLLSYTHSSQHAGSEEWLQLVGHLTPTTPTAAAVEPLRWWSCNVDSFVRDVRYWRDRGVLFALSRGRIGFLAVHSDDPCQGPTSPPLVRSIHRDDIRELLAAPDPADDLLLSAGFDGQLIGTCLTRAFEDSNGAADSAVRFRHCTGRPISSVRLCGDDGGNPAAWSGLCTCTMDDGALYLFDARVRPDDDCGAPLVLETRKPGLFAHAHLHGSAGTAVLGYSDGSLVLADLRMRQLVGTFRDPSQRAVGDLHSIASERFVSFGAPSCSVWRQVELNWRYEMLWCSRHFPNAALGCSGSTEGRAAPSNDYIVSGDVVDRANLVVTSDSLGNLSVYAL</sequence>
<keyword evidence="3" id="KW-1185">Reference proteome</keyword>
<feature type="compositionally biased region" description="Gly residues" evidence="1">
    <location>
        <begin position="89"/>
        <end position="98"/>
    </location>
</feature>
<protein>
    <submittedName>
        <fullName evidence="2">Uncharacterized protein</fullName>
    </submittedName>
</protein>
<proteinExistence type="predicted"/>
<dbReference type="InterPro" id="IPR036322">
    <property type="entry name" value="WD40_repeat_dom_sf"/>
</dbReference>
<dbReference type="AlphaFoldDB" id="A0AAV9IXQ3"/>
<dbReference type="Proteomes" id="UP001301350">
    <property type="component" value="Unassembled WGS sequence"/>
</dbReference>
<dbReference type="SUPFAM" id="SSF50978">
    <property type="entry name" value="WD40 repeat-like"/>
    <property type="match status" value="1"/>
</dbReference>
<name>A0AAV9IXQ3_CYACA</name>
<organism evidence="2 3">
    <name type="scientific">Cyanidium caldarium</name>
    <name type="common">Red alga</name>
    <dbReference type="NCBI Taxonomy" id="2771"/>
    <lineage>
        <taxon>Eukaryota</taxon>
        <taxon>Rhodophyta</taxon>
        <taxon>Bangiophyceae</taxon>
        <taxon>Cyanidiales</taxon>
        <taxon>Cyanidiaceae</taxon>
        <taxon>Cyanidium</taxon>
    </lineage>
</organism>
<gene>
    <name evidence="2" type="ORF">CDCA_CDCA10G2898</name>
</gene>
<evidence type="ECO:0000256" key="1">
    <source>
        <dbReference type="SAM" id="MobiDB-lite"/>
    </source>
</evidence>
<evidence type="ECO:0000313" key="3">
    <source>
        <dbReference type="Proteomes" id="UP001301350"/>
    </source>
</evidence>
<comment type="caution">
    <text evidence="2">The sequence shown here is derived from an EMBL/GenBank/DDBJ whole genome shotgun (WGS) entry which is preliminary data.</text>
</comment>
<reference evidence="2 3" key="1">
    <citation type="submission" date="2022-07" db="EMBL/GenBank/DDBJ databases">
        <title>Genome-wide signatures of adaptation to extreme environments.</title>
        <authorList>
            <person name="Cho C.H."/>
            <person name="Yoon H.S."/>
        </authorList>
    </citation>
    <scope>NUCLEOTIDE SEQUENCE [LARGE SCALE GENOMIC DNA]</scope>
    <source>
        <strain evidence="2 3">DBV 063 E5</strain>
    </source>
</reference>
<accession>A0AAV9IXQ3</accession>
<evidence type="ECO:0000313" key="2">
    <source>
        <dbReference type="EMBL" id="KAK4536873.1"/>
    </source>
</evidence>
<dbReference type="EMBL" id="JANCYW010000010">
    <property type="protein sequence ID" value="KAK4536873.1"/>
    <property type="molecule type" value="Genomic_DNA"/>
</dbReference>
<feature type="region of interest" description="Disordered" evidence="1">
    <location>
        <begin position="82"/>
        <end position="123"/>
    </location>
</feature>